<feature type="transmembrane region" description="Helical" evidence="5">
    <location>
        <begin position="69"/>
        <end position="90"/>
    </location>
</feature>
<reference evidence="7 8" key="1">
    <citation type="submission" date="2018-06" db="EMBL/GenBank/DDBJ databases">
        <title>Genome sequencing of Oceanotoga sp. sy52.</title>
        <authorList>
            <person name="Mori K."/>
        </authorList>
    </citation>
    <scope>NUCLEOTIDE SEQUENCE [LARGE SCALE GENOMIC DNA]</scope>
    <source>
        <strain evidence="8">sy52</strain>
    </source>
</reference>
<keyword evidence="3 5" id="KW-1133">Transmembrane helix</keyword>
<gene>
    <name evidence="7" type="ORF">OSSY52_20920</name>
</gene>
<name>A0A7G1G688_9BACT</name>
<organism evidence="7 8">
    <name type="scientific">Tepiditoga spiralis</name>
    <dbReference type="NCBI Taxonomy" id="2108365"/>
    <lineage>
        <taxon>Bacteria</taxon>
        <taxon>Thermotogati</taxon>
        <taxon>Thermotogota</taxon>
        <taxon>Thermotogae</taxon>
        <taxon>Petrotogales</taxon>
        <taxon>Petrotogaceae</taxon>
        <taxon>Tepiditoga</taxon>
    </lineage>
</organism>
<dbReference type="RefSeq" id="WP_190614811.1">
    <property type="nucleotide sequence ID" value="NZ_AP018712.1"/>
</dbReference>
<feature type="transmembrane region" description="Helical" evidence="5">
    <location>
        <begin position="461"/>
        <end position="479"/>
    </location>
</feature>
<feature type="domain" description="O-antigen ligase-related" evidence="6">
    <location>
        <begin position="210"/>
        <end position="384"/>
    </location>
</feature>
<protein>
    <recommendedName>
        <fullName evidence="6">O-antigen ligase-related domain-containing protein</fullName>
    </recommendedName>
</protein>
<feature type="transmembrane region" description="Helical" evidence="5">
    <location>
        <begin position="259"/>
        <end position="279"/>
    </location>
</feature>
<keyword evidence="4 5" id="KW-0472">Membrane</keyword>
<evidence type="ECO:0000313" key="8">
    <source>
        <dbReference type="Proteomes" id="UP000516361"/>
    </source>
</evidence>
<evidence type="ECO:0000256" key="5">
    <source>
        <dbReference type="SAM" id="Phobius"/>
    </source>
</evidence>
<feature type="transmembrane region" description="Helical" evidence="5">
    <location>
        <begin position="408"/>
        <end position="427"/>
    </location>
</feature>
<feature type="transmembrane region" description="Helical" evidence="5">
    <location>
        <begin position="96"/>
        <end position="117"/>
    </location>
</feature>
<feature type="transmembrane region" description="Helical" evidence="5">
    <location>
        <begin position="9"/>
        <end position="28"/>
    </location>
</feature>
<keyword evidence="8" id="KW-1185">Reference proteome</keyword>
<dbReference type="InterPro" id="IPR007016">
    <property type="entry name" value="O-antigen_ligase-rel_domated"/>
</dbReference>
<proteinExistence type="predicted"/>
<accession>A0A7G1G688</accession>
<dbReference type="Pfam" id="PF04932">
    <property type="entry name" value="Wzy_C"/>
    <property type="match status" value="1"/>
</dbReference>
<dbReference type="KEGG" id="ocy:OSSY52_20920"/>
<evidence type="ECO:0000256" key="1">
    <source>
        <dbReference type="ARBA" id="ARBA00004141"/>
    </source>
</evidence>
<evidence type="ECO:0000256" key="4">
    <source>
        <dbReference type="ARBA" id="ARBA00023136"/>
    </source>
</evidence>
<dbReference type="InParanoid" id="A0A7G1G688"/>
<dbReference type="InterPro" id="IPR051533">
    <property type="entry name" value="WaaL-like"/>
</dbReference>
<dbReference type="EMBL" id="AP018712">
    <property type="protein sequence ID" value="BBE31951.1"/>
    <property type="molecule type" value="Genomic_DNA"/>
</dbReference>
<sequence>MSLKKDIKLPYDIGLILSFLIVLPFFIIPKWVYEFSTQKHMFFALFFTALFISYLFTKRNKVINIEYTPVHIFFSFFGISTLLSLISVAIENPIYLRVSVETSLYTILIISVSFLITKKFGEKFKYIEYALFALLITGTIIAIDGLLNKLFGFDIFFGKIGDPNARIALRTTIGNPNFVSDYLAQLLPIAVYFTLKKDSNLFIRFYGLFNIFIMYWVILFAQTRSVYMGLFAGMIVALVSVLISYKNQESKEYLKSKKFIYYFITIIIIFIFLFGMFNIKSPFNKSGEVNASSRFVAMANGSSWDERTLSWMAAIKQFQDKNHPQHIIIGGGIDTYPVYALYYMKDVQKENPERFLYAWNNFKRAHNDYLQVLGETGLIGFFSILGIIISLLFIFFKSIKQEKNFNKMLLFSLFAWIATITIVHSATEFPMHMHPNIMVTLFVLSVAVSKQFNTIKIKKINTLYVLIPIILIGIVVSYLKVLSTASEVYFKYGNNEYSKLDQYYEISNTKIPQVLNNINAQINTYKNQLKNYSPFSEQFKKINEAISSLESRKNTLKREQINYFNNAKNSYLKSKEYFLKSLDMNPAFGKSAFYLAQFFTKYPFRYEEVNYNSLPDIFELKRPEYRYIINEFKGSIDLMPFTSNKLRDTVKDIYNLAYNEETKNIILSIQTTLDEIDELEYAYTSFNEKNAYRLISKYHLVIIEKLNILKSKVKDSKKIDILLDNELKEFFHWYDEAIKLLPGAWNRFPEWENIYSEYIKLNMILLNSRIYNQSILYNKILEITKQDGMANYYMALKFRGIPDVSLELLDSLYLASSTEYKDKLINAIINNYKDVYNYYLDQKNKNSNLYINYKQRIDKFIVTYSHYLNKR</sequence>
<feature type="transmembrane region" description="Helical" evidence="5">
    <location>
        <begin position="433"/>
        <end position="449"/>
    </location>
</feature>
<dbReference type="PANTHER" id="PTHR37422">
    <property type="entry name" value="TEICHURONIC ACID BIOSYNTHESIS PROTEIN TUAE"/>
    <property type="match status" value="1"/>
</dbReference>
<feature type="transmembrane region" description="Helical" evidence="5">
    <location>
        <begin position="40"/>
        <end position="57"/>
    </location>
</feature>
<feature type="transmembrane region" description="Helical" evidence="5">
    <location>
        <begin position="377"/>
        <end position="396"/>
    </location>
</feature>
<feature type="transmembrane region" description="Helical" evidence="5">
    <location>
        <begin position="129"/>
        <end position="147"/>
    </location>
</feature>
<feature type="transmembrane region" description="Helical" evidence="5">
    <location>
        <begin position="202"/>
        <end position="221"/>
    </location>
</feature>
<dbReference type="AlphaFoldDB" id="A0A7G1G688"/>
<evidence type="ECO:0000313" key="7">
    <source>
        <dbReference type="EMBL" id="BBE31951.1"/>
    </source>
</evidence>
<dbReference type="PANTHER" id="PTHR37422:SF23">
    <property type="entry name" value="TEICHURONIC ACID BIOSYNTHESIS PROTEIN TUAE"/>
    <property type="match status" value="1"/>
</dbReference>
<dbReference type="GO" id="GO:0016020">
    <property type="term" value="C:membrane"/>
    <property type="evidence" value="ECO:0007669"/>
    <property type="project" value="UniProtKB-SubCell"/>
</dbReference>
<comment type="subcellular location">
    <subcellularLocation>
        <location evidence="1">Membrane</location>
        <topology evidence="1">Multi-pass membrane protein</topology>
    </subcellularLocation>
</comment>
<evidence type="ECO:0000259" key="6">
    <source>
        <dbReference type="Pfam" id="PF04932"/>
    </source>
</evidence>
<evidence type="ECO:0000256" key="3">
    <source>
        <dbReference type="ARBA" id="ARBA00022989"/>
    </source>
</evidence>
<feature type="transmembrane region" description="Helical" evidence="5">
    <location>
        <begin position="178"/>
        <end position="195"/>
    </location>
</feature>
<keyword evidence="2 5" id="KW-0812">Transmembrane</keyword>
<dbReference type="Proteomes" id="UP000516361">
    <property type="component" value="Chromosome"/>
</dbReference>
<evidence type="ECO:0000256" key="2">
    <source>
        <dbReference type="ARBA" id="ARBA00022692"/>
    </source>
</evidence>
<feature type="transmembrane region" description="Helical" evidence="5">
    <location>
        <begin position="227"/>
        <end position="247"/>
    </location>
</feature>